<organism evidence="1 2">
    <name type="scientific">Chitinimonas prasina</name>
    <dbReference type="NCBI Taxonomy" id="1434937"/>
    <lineage>
        <taxon>Bacteria</taxon>
        <taxon>Pseudomonadati</taxon>
        <taxon>Pseudomonadota</taxon>
        <taxon>Betaproteobacteria</taxon>
        <taxon>Neisseriales</taxon>
        <taxon>Chitinibacteraceae</taxon>
        <taxon>Chitinimonas</taxon>
    </lineage>
</organism>
<dbReference type="Proteomes" id="UP001156706">
    <property type="component" value="Unassembled WGS sequence"/>
</dbReference>
<protein>
    <submittedName>
        <fullName evidence="1">Uncharacterized protein</fullName>
    </submittedName>
</protein>
<evidence type="ECO:0000313" key="2">
    <source>
        <dbReference type="Proteomes" id="UP001156706"/>
    </source>
</evidence>
<comment type="caution">
    <text evidence="1">The sequence shown here is derived from an EMBL/GenBank/DDBJ whole genome shotgun (WGS) entry which is preliminary data.</text>
</comment>
<evidence type="ECO:0000313" key="1">
    <source>
        <dbReference type="EMBL" id="GLR11633.1"/>
    </source>
</evidence>
<reference evidence="2" key="1">
    <citation type="journal article" date="2019" name="Int. J. Syst. Evol. Microbiol.">
        <title>The Global Catalogue of Microorganisms (GCM) 10K type strain sequencing project: providing services to taxonomists for standard genome sequencing and annotation.</title>
        <authorList>
            <consortium name="The Broad Institute Genomics Platform"/>
            <consortium name="The Broad Institute Genome Sequencing Center for Infectious Disease"/>
            <person name="Wu L."/>
            <person name="Ma J."/>
        </authorList>
    </citation>
    <scope>NUCLEOTIDE SEQUENCE [LARGE SCALE GENOMIC DNA]</scope>
    <source>
        <strain evidence="2">NBRC 110044</strain>
    </source>
</reference>
<proteinExistence type="predicted"/>
<keyword evidence="2" id="KW-1185">Reference proteome</keyword>
<accession>A0ABQ5YDE8</accession>
<name>A0ABQ5YDE8_9NEIS</name>
<sequence>MAPDESLTERALRSAGATDLALRQEADAARQLLPVKPLPHNLIKLPPIVQTAMAKLFERELGELVVLNVVTSQEGSNRVTRVYTNKGLYCVNVPLVRSAAFRGTPVVPTAGGCGP</sequence>
<gene>
    <name evidence="1" type="ORF">GCM10007907_04230</name>
</gene>
<dbReference type="EMBL" id="BSOG01000001">
    <property type="protein sequence ID" value="GLR11633.1"/>
    <property type="molecule type" value="Genomic_DNA"/>
</dbReference>